<evidence type="ECO:0000256" key="1">
    <source>
        <dbReference type="SAM" id="Phobius"/>
    </source>
</evidence>
<dbReference type="InterPro" id="IPR029058">
    <property type="entry name" value="AB_hydrolase_fold"/>
</dbReference>
<reference evidence="2 3" key="1">
    <citation type="submission" date="2017-04" db="EMBL/GenBank/DDBJ databases">
        <authorList>
            <person name="Afonso C.L."/>
            <person name="Miller P.J."/>
            <person name="Scott M.A."/>
            <person name="Spackman E."/>
            <person name="Goraichik I."/>
            <person name="Dimitrov K.M."/>
            <person name="Suarez D.L."/>
            <person name="Swayne D.E."/>
        </authorList>
    </citation>
    <scope>NUCLEOTIDE SEQUENCE [LARGE SCALE GENOMIC DNA]</scope>
    <source>
        <strain evidence="2 3">N3/975</strain>
    </source>
</reference>
<name>A0A1X7GHL7_9BACL</name>
<dbReference type="SUPFAM" id="SSF53474">
    <property type="entry name" value="alpha/beta-Hydrolases"/>
    <property type="match status" value="1"/>
</dbReference>
<feature type="transmembrane region" description="Helical" evidence="1">
    <location>
        <begin position="153"/>
        <end position="174"/>
    </location>
</feature>
<evidence type="ECO:0008006" key="4">
    <source>
        <dbReference type="Google" id="ProtNLM"/>
    </source>
</evidence>
<sequence length="759" mass="84279">MAKTELTPNKPVKKRFAWFTNPIKRIAPLTPGWKGAFIALTFITLCIYFVQGYHFLGTRGAFDYLTGTILFLLAIVLITGIITGILHWAKRMPSRYVWLALASFCLLFISFIGPMQLMFLVTLSVIIACSLFGSLLFRWITGAYREAKTISKVMAGVVTAVTFGYICIGGYWLLDNSNADLAKPYRLQAMKPEDRYPTTMANPAEQGSFKIKTLTYGSTNSYRKEFNAEGSLVTKQVDGSDFVRKWSSIRTSTFGFGPDAMPLNGLVWYPDGEGPFPLVVAVHGNHLATDYSDPGYEYLGKLLASRGYIFVSIDENFLNTSPYDDLFMLNVLEKENPARGWLMLEHLKVWKEWNTTKGNPFYGKADMDQIALIGHSRGGEATTVAAAYNKLPASPENGNIKFDFNFGIRSVISIAGTDGQYKPAGQSTVLEDLNYLALQGAHDMDVSSFDGASQYSRIGFTNDSDYFKASVYMYGANHGQFNTVWGSTDVAGLGNKLYNTAQLIPQEEQLQAAKVLVSSFLDATLKGSNEYRTVFQDLGYAREWLPDTMYIGNYMDSHTKVISSFDEDIDLGTTTLAGGRMIGEGLKEWKEEKVEMKFATEQYSAVRLGWDRATASDIPGYTIILPDDGLDVSEHSSIVFAMADGNDEKEASGTDVLVDLTVKAEDKNGNIAALPLSSEANLLPMFEGNIVKWPFTSSLPTKEPIFQNFAFRLDDLKKVNPNFLPEQMSKISFVFDKTETGTVLIRDIGIRNDEAVSRP</sequence>
<gene>
    <name evidence="2" type="ORF">SAMN05661091_0580</name>
</gene>
<protein>
    <recommendedName>
        <fullName evidence="4">Alpha/beta hydrolase family protein</fullName>
    </recommendedName>
</protein>
<organism evidence="2 3">
    <name type="scientific">Paenibacillus uliginis N3/975</name>
    <dbReference type="NCBI Taxonomy" id="1313296"/>
    <lineage>
        <taxon>Bacteria</taxon>
        <taxon>Bacillati</taxon>
        <taxon>Bacillota</taxon>
        <taxon>Bacilli</taxon>
        <taxon>Bacillales</taxon>
        <taxon>Paenibacillaceae</taxon>
        <taxon>Paenibacillus</taxon>
    </lineage>
</organism>
<feature type="transmembrane region" description="Helical" evidence="1">
    <location>
        <begin position="119"/>
        <end position="141"/>
    </location>
</feature>
<dbReference type="Proteomes" id="UP000192940">
    <property type="component" value="Chromosome I"/>
</dbReference>
<feature type="transmembrane region" description="Helical" evidence="1">
    <location>
        <begin position="96"/>
        <end position="113"/>
    </location>
</feature>
<dbReference type="Gene3D" id="3.40.50.1820">
    <property type="entry name" value="alpha/beta hydrolase"/>
    <property type="match status" value="1"/>
</dbReference>
<keyword evidence="3" id="KW-1185">Reference proteome</keyword>
<feature type="transmembrane region" description="Helical" evidence="1">
    <location>
        <begin position="35"/>
        <end position="56"/>
    </location>
</feature>
<feature type="transmembrane region" description="Helical" evidence="1">
    <location>
        <begin position="68"/>
        <end position="89"/>
    </location>
</feature>
<dbReference type="EMBL" id="LT840184">
    <property type="protein sequence ID" value="SMF69517.1"/>
    <property type="molecule type" value="Genomic_DNA"/>
</dbReference>
<evidence type="ECO:0000313" key="3">
    <source>
        <dbReference type="Proteomes" id="UP000192940"/>
    </source>
</evidence>
<dbReference type="AlphaFoldDB" id="A0A1X7GHL7"/>
<accession>A0A1X7GHL7</accession>
<keyword evidence="1" id="KW-0812">Transmembrane</keyword>
<keyword evidence="1" id="KW-0472">Membrane</keyword>
<keyword evidence="1" id="KW-1133">Transmembrane helix</keyword>
<proteinExistence type="predicted"/>
<dbReference type="RefSeq" id="WP_208917672.1">
    <property type="nucleotide sequence ID" value="NZ_LT840184.1"/>
</dbReference>
<evidence type="ECO:0000313" key="2">
    <source>
        <dbReference type="EMBL" id="SMF69517.1"/>
    </source>
</evidence>
<dbReference type="STRING" id="1313296.SAMN05661091_0580"/>